<accession>A0A4W5MMK9</accession>
<organism evidence="6 7">
    <name type="scientific">Hucho hucho</name>
    <name type="common">huchen</name>
    <dbReference type="NCBI Taxonomy" id="62062"/>
    <lineage>
        <taxon>Eukaryota</taxon>
        <taxon>Metazoa</taxon>
        <taxon>Chordata</taxon>
        <taxon>Craniata</taxon>
        <taxon>Vertebrata</taxon>
        <taxon>Euteleostomi</taxon>
        <taxon>Actinopterygii</taxon>
        <taxon>Neopterygii</taxon>
        <taxon>Teleostei</taxon>
        <taxon>Protacanthopterygii</taxon>
        <taxon>Salmoniformes</taxon>
        <taxon>Salmonidae</taxon>
        <taxon>Salmoninae</taxon>
        <taxon>Hucho</taxon>
    </lineage>
</organism>
<dbReference type="GO" id="GO:0012505">
    <property type="term" value="C:endomembrane system"/>
    <property type="evidence" value="ECO:0007669"/>
    <property type="project" value="UniProtKB-SubCell"/>
</dbReference>
<sequence>MTCVSLNPLCCPSPRAAPAPEGSAPGTRRLQQTQTQVDEVVDIMRVNVDKVLERDSKLSELDDRADALSSSSSWPSSSVSIVLGGTVWVIRASTALGIKVRTRSLCLSVGRFPLAQVYWTSCVAMSWKRQLQELFQRRVDYSIGQPSLLPKL</sequence>
<protein>
    <recommendedName>
        <fullName evidence="5">V-SNARE coiled-coil homology domain-containing protein</fullName>
    </recommendedName>
</protein>
<keyword evidence="7" id="KW-1185">Reference proteome</keyword>
<dbReference type="PROSITE" id="PS00417">
    <property type="entry name" value="SYNAPTOBREVIN"/>
    <property type="match status" value="1"/>
</dbReference>
<proteinExistence type="inferred from homology"/>
<evidence type="ECO:0000259" key="5">
    <source>
        <dbReference type="PROSITE" id="PS50892"/>
    </source>
</evidence>
<reference evidence="6" key="2">
    <citation type="submission" date="2025-08" db="UniProtKB">
        <authorList>
            <consortium name="Ensembl"/>
        </authorList>
    </citation>
    <scope>IDENTIFICATION</scope>
</reference>
<dbReference type="PANTHER" id="PTHR45701">
    <property type="entry name" value="SYNAPTOBREVIN FAMILY MEMBER"/>
    <property type="match status" value="1"/>
</dbReference>
<evidence type="ECO:0000313" key="7">
    <source>
        <dbReference type="Proteomes" id="UP000314982"/>
    </source>
</evidence>
<comment type="subcellular location">
    <subcellularLocation>
        <location evidence="2">Endomembrane system</location>
        <topology evidence="2">Single-pass type IV membrane protein</topology>
    </subcellularLocation>
</comment>
<evidence type="ECO:0000256" key="4">
    <source>
        <dbReference type="SAM" id="MobiDB-lite"/>
    </source>
</evidence>
<dbReference type="Pfam" id="PF00957">
    <property type="entry name" value="Synaptobrevin"/>
    <property type="match status" value="1"/>
</dbReference>
<keyword evidence="3" id="KW-0175">Coiled coil</keyword>
<reference evidence="7" key="1">
    <citation type="submission" date="2018-06" db="EMBL/GenBank/DDBJ databases">
        <title>Genome assembly of Danube salmon.</title>
        <authorList>
            <person name="Macqueen D.J."/>
            <person name="Gundappa M.K."/>
        </authorList>
    </citation>
    <scope>NUCLEOTIDE SEQUENCE [LARGE SCALE GENOMIC DNA]</scope>
</reference>
<dbReference type="AlphaFoldDB" id="A0A4W5MMK9"/>
<evidence type="ECO:0000313" key="6">
    <source>
        <dbReference type="Ensembl" id="ENSHHUP00000039677.1"/>
    </source>
</evidence>
<feature type="domain" description="V-SNARE coiled-coil homology" evidence="5">
    <location>
        <begin position="29"/>
        <end position="90"/>
    </location>
</feature>
<comment type="similarity">
    <text evidence="1">Belongs to the synaptobrevin family.</text>
</comment>
<dbReference type="InterPro" id="IPR016444">
    <property type="entry name" value="Synaptobrevin/VAMP"/>
</dbReference>
<feature type="region of interest" description="Disordered" evidence="4">
    <location>
        <begin position="14"/>
        <end position="33"/>
    </location>
</feature>
<dbReference type="GO" id="GO:0016192">
    <property type="term" value="P:vesicle-mediated transport"/>
    <property type="evidence" value="ECO:0007669"/>
    <property type="project" value="InterPro"/>
</dbReference>
<dbReference type="InterPro" id="IPR042855">
    <property type="entry name" value="V_SNARE_CC"/>
</dbReference>
<dbReference type="STRING" id="62062.ENSHHUP00000039677"/>
<name>A0A4W5MMK9_9TELE</name>
<dbReference type="PROSITE" id="PS50892">
    <property type="entry name" value="V_SNARE"/>
    <property type="match status" value="1"/>
</dbReference>
<dbReference type="Gene3D" id="1.20.5.110">
    <property type="match status" value="1"/>
</dbReference>
<reference evidence="6" key="3">
    <citation type="submission" date="2025-09" db="UniProtKB">
        <authorList>
            <consortium name="Ensembl"/>
        </authorList>
    </citation>
    <scope>IDENTIFICATION</scope>
</reference>
<evidence type="ECO:0000256" key="1">
    <source>
        <dbReference type="ARBA" id="ARBA00008025"/>
    </source>
</evidence>
<evidence type="ECO:0000256" key="2">
    <source>
        <dbReference type="ARBA" id="ARBA00046280"/>
    </source>
</evidence>
<evidence type="ECO:0000256" key="3">
    <source>
        <dbReference type="PROSITE-ProRule" id="PRU00290"/>
    </source>
</evidence>
<dbReference type="GO" id="GO:0016020">
    <property type="term" value="C:membrane"/>
    <property type="evidence" value="ECO:0007669"/>
    <property type="project" value="InterPro"/>
</dbReference>
<dbReference type="SUPFAM" id="SSF58038">
    <property type="entry name" value="SNARE fusion complex"/>
    <property type="match status" value="1"/>
</dbReference>
<dbReference type="Proteomes" id="UP000314982">
    <property type="component" value="Unassembled WGS sequence"/>
</dbReference>
<dbReference type="GeneTree" id="ENSGT00940000158370"/>
<dbReference type="Ensembl" id="ENSHHUT00000041221.1">
    <property type="protein sequence ID" value="ENSHHUP00000039677.1"/>
    <property type="gene ID" value="ENSHHUG00000024616.1"/>
</dbReference>
<dbReference type="InterPro" id="IPR001388">
    <property type="entry name" value="Synaptobrevin-like"/>
</dbReference>
<dbReference type="PRINTS" id="PR00219">
    <property type="entry name" value="SYNAPTOBREVN"/>
</dbReference>